<dbReference type="EMBL" id="PGWX01000283">
    <property type="protein sequence ID" value="PPJ75069.1"/>
    <property type="molecule type" value="Genomic_DNA"/>
</dbReference>
<reference evidence="1 4" key="2">
    <citation type="submission" date="2023-08" db="EMBL/GenBank/DDBJ databases">
        <title>Genomic surveillance of Staphylococcus haemolyticus neonatal outbreak in southern France.</title>
        <authorList>
            <person name="Magnan C."/>
            <person name="Morsli M."/>
            <person name="Thiery B."/>
            <person name="Salipante F."/>
            <person name="Attar J."/>
            <person name="Massimo D.M."/>
            <person name="Ory J."/>
            <person name="Pantel A."/>
            <person name="Lavigne J.-P."/>
        </authorList>
    </citation>
    <scope>NUCLEOTIDE SEQUENCE [LARGE SCALE GENOMIC DNA]</scope>
    <source>
        <strain evidence="1 4">NSH026</strain>
    </source>
</reference>
<comment type="caution">
    <text evidence="2">The sequence shown here is derived from an EMBL/GenBank/DDBJ whole genome shotgun (WGS) entry which is preliminary data.</text>
</comment>
<name>A0A2A1K512_STAHA</name>
<dbReference type="RefSeq" id="WP_011276149.1">
    <property type="nucleotide sequence ID" value="NZ_BKAY01000029.1"/>
</dbReference>
<evidence type="ECO:0000313" key="1">
    <source>
        <dbReference type="EMBL" id="MDT4287445.1"/>
    </source>
</evidence>
<dbReference type="KEGG" id="shh:ShL2_01745"/>
<evidence type="ECO:0000313" key="2">
    <source>
        <dbReference type="EMBL" id="PPJ75069.1"/>
    </source>
</evidence>
<dbReference type="OMA" id="INEKGAM"/>
<sequence>MGIMNRFSSGVTNKVGNKVLNIEEIKEKSILPTTKEEIAERRAKAETIVKKKSLLSSGMSVVPIPGLDFGVDIKLMRDIIEDINKIYGLDHKQVNTLGDDVKERILAAAAIQGSSFIGKKVSSAVLKVIIRDMAKRAAAKQTKWFPVVGQAVSASISYYFMNKLGREHIEKCEKVLHDII</sequence>
<keyword evidence="4" id="KW-1185">Reference proteome</keyword>
<reference evidence="2 3" key="1">
    <citation type="submission" date="2017-11" db="EMBL/GenBank/DDBJ databases">
        <authorList>
            <person name="Founou R.C."/>
            <person name="Founou L."/>
            <person name="Allam M."/>
            <person name="Ismail A."/>
            <person name="Essack S.Y."/>
        </authorList>
    </citation>
    <scope>NUCLEOTIDE SEQUENCE [LARGE SCALE GENOMIC DNA]</scope>
    <source>
        <strain evidence="2 3">G811N2B1</strain>
    </source>
</reference>
<accession>A0A2A1K512</accession>
<dbReference type="Proteomes" id="UP000238153">
    <property type="component" value="Unassembled WGS sequence"/>
</dbReference>
<organism evidence="2 3">
    <name type="scientific">Staphylococcus haemolyticus</name>
    <dbReference type="NCBI Taxonomy" id="1283"/>
    <lineage>
        <taxon>Bacteria</taxon>
        <taxon>Bacillati</taxon>
        <taxon>Bacillota</taxon>
        <taxon>Bacilli</taxon>
        <taxon>Bacillales</taxon>
        <taxon>Staphylococcaceae</taxon>
        <taxon>Staphylococcus</taxon>
    </lineage>
</organism>
<proteinExistence type="predicted"/>
<protein>
    <submittedName>
        <fullName evidence="2">DUF697 domain-containing protein</fullName>
    </submittedName>
</protein>
<dbReference type="Proteomes" id="UP001269271">
    <property type="component" value="Unassembled WGS sequence"/>
</dbReference>
<dbReference type="GeneID" id="93781243"/>
<evidence type="ECO:0000313" key="4">
    <source>
        <dbReference type="Proteomes" id="UP001269271"/>
    </source>
</evidence>
<dbReference type="AlphaFoldDB" id="A0A2A1K512"/>
<gene>
    <name evidence="2" type="ORF">CV019_06595</name>
    <name evidence="1" type="ORF">RO950_10690</name>
</gene>
<dbReference type="STRING" id="1283.ShL2_01745"/>
<dbReference type="EMBL" id="JAVSOO010000033">
    <property type="protein sequence ID" value="MDT4287445.1"/>
    <property type="molecule type" value="Genomic_DNA"/>
</dbReference>
<evidence type="ECO:0000313" key="3">
    <source>
        <dbReference type="Proteomes" id="UP000238153"/>
    </source>
</evidence>